<dbReference type="Proteomes" id="UP000800035">
    <property type="component" value="Unassembled WGS sequence"/>
</dbReference>
<keyword evidence="1" id="KW-0472">Membrane</keyword>
<dbReference type="AlphaFoldDB" id="A0A6A5UEA9"/>
<evidence type="ECO:0000256" key="1">
    <source>
        <dbReference type="SAM" id="Phobius"/>
    </source>
</evidence>
<keyword evidence="1" id="KW-1133">Transmembrane helix</keyword>
<evidence type="ECO:0000313" key="3">
    <source>
        <dbReference type="EMBL" id="KAF1963245.1"/>
    </source>
</evidence>
<dbReference type="OrthoDB" id="1523883at2759"/>
<reference evidence="3" key="1">
    <citation type="journal article" date="2020" name="Stud. Mycol.">
        <title>101 Dothideomycetes genomes: a test case for predicting lifestyles and emergence of pathogens.</title>
        <authorList>
            <person name="Haridas S."/>
            <person name="Albert R."/>
            <person name="Binder M."/>
            <person name="Bloem J."/>
            <person name="Labutti K."/>
            <person name="Salamov A."/>
            <person name="Andreopoulos B."/>
            <person name="Baker S."/>
            <person name="Barry K."/>
            <person name="Bills G."/>
            <person name="Bluhm B."/>
            <person name="Cannon C."/>
            <person name="Castanera R."/>
            <person name="Culley D."/>
            <person name="Daum C."/>
            <person name="Ezra D."/>
            <person name="Gonzalez J."/>
            <person name="Henrissat B."/>
            <person name="Kuo A."/>
            <person name="Liang C."/>
            <person name="Lipzen A."/>
            <person name="Lutzoni F."/>
            <person name="Magnuson J."/>
            <person name="Mondo S."/>
            <person name="Nolan M."/>
            <person name="Ohm R."/>
            <person name="Pangilinan J."/>
            <person name="Park H.-J."/>
            <person name="Ramirez L."/>
            <person name="Alfaro M."/>
            <person name="Sun H."/>
            <person name="Tritt A."/>
            <person name="Yoshinaga Y."/>
            <person name="Zwiers L.-H."/>
            <person name="Turgeon B."/>
            <person name="Goodwin S."/>
            <person name="Spatafora J."/>
            <person name="Crous P."/>
            <person name="Grigoriev I."/>
        </authorList>
    </citation>
    <scope>NUCLEOTIDE SEQUENCE</scope>
    <source>
        <strain evidence="3">CBS 675.92</strain>
    </source>
</reference>
<evidence type="ECO:0000313" key="4">
    <source>
        <dbReference type="Proteomes" id="UP000800035"/>
    </source>
</evidence>
<name>A0A6A5UEA9_9PLEO</name>
<keyword evidence="4" id="KW-1185">Reference proteome</keyword>
<gene>
    <name evidence="3" type="ORF">CC80DRAFT_362</name>
</gene>
<evidence type="ECO:0008006" key="5">
    <source>
        <dbReference type="Google" id="ProtNLM"/>
    </source>
</evidence>
<protein>
    <recommendedName>
        <fullName evidence="5">DUF1772-domain-containing protein</fullName>
    </recommendedName>
</protein>
<feature type="transmembrane region" description="Helical" evidence="1">
    <location>
        <begin position="97"/>
        <end position="118"/>
    </location>
</feature>
<sequence length="212" mass="22977">MATTNVFGLTLTLSAPALTALRLAPLLSSTASLTHAYMEWLTTTAFLKSPRTDSKLTRSIIKSESTDAPPIRDNNNEVAAAKDIVIPIWYVNFFHTGLFSVIGLNSVTTYSALANVLLFPEGLGESKKIYMAGLAAAVAHYAFVPGVMWSVERLFRLCVKQQAKGEALGENEKGLAVESVREWVGVHKVRMATVDFGAWVCFAVAVVKVLTP</sequence>
<evidence type="ECO:0000256" key="2">
    <source>
        <dbReference type="SAM" id="SignalP"/>
    </source>
</evidence>
<organism evidence="3 4">
    <name type="scientific">Byssothecium circinans</name>
    <dbReference type="NCBI Taxonomy" id="147558"/>
    <lineage>
        <taxon>Eukaryota</taxon>
        <taxon>Fungi</taxon>
        <taxon>Dikarya</taxon>
        <taxon>Ascomycota</taxon>
        <taxon>Pezizomycotina</taxon>
        <taxon>Dothideomycetes</taxon>
        <taxon>Pleosporomycetidae</taxon>
        <taxon>Pleosporales</taxon>
        <taxon>Massarineae</taxon>
        <taxon>Massarinaceae</taxon>
        <taxon>Byssothecium</taxon>
    </lineage>
</organism>
<keyword evidence="1" id="KW-0812">Transmembrane</keyword>
<dbReference type="EMBL" id="ML976977">
    <property type="protein sequence ID" value="KAF1963245.1"/>
    <property type="molecule type" value="Genomic_DNA"/>
</dbReference>
<feature type="transmembrane region" description="Helical" evidence="1">
    <location>
        <begin position="130"/>
        <end position="151"/>
    </location>
</feature>
<feature type="chain" id="PRO_5025447257" description="DUF1772-domain-containing protein" evidence="2">
    <location>
        <begin position="37"/>
        <end position="212"/>
    </location>
</feature>
<accession>A0A6A5UEA9</accession>
<proteinExistence type="predicted"/>
<keyword evidence="2" id="KW-0732">Signal</keyword>
<feature type="signal peptide" evidence="2">
    <location>
        <begin position="1"/>
        <end position="36"/>
    </location>
</feature>